<evidence type="ECO:0000313" key="12">
    <source>
        <dbReference type="Proteomes" id="UP000663843"/>
    </source>
</evidence>
<dbReference type="InterPro" id="IPR002401">
    <property type="entry name" value="Cyt_P450_E_grp-I"/>
</dbReference>
<dbReference type="Pfam" id="PF00067">
    <property type="entry name" value="p450"/>
    <property type="match status" value="1"/>
</dbReference>
<evidence type="ECO:0000256" key="3">
    <source>
        <dbReference type="ARBA" id="ARBA00010617"/>
    </source>
</evidence>
<feature type="binding site" description="axial binding residue" evidence="9">
    <location>
        <position position="482"/>
    </location>
    <ligand>
        <name>heme</name>
        <dbReference type="ChEBI" id="CHEBI:30413"/>
    </ligand>
    <ligandPart>
        <name>Fe</name>
        <dbReference type="ChEBI" id="CHEBI:18248"/>
    </ligandPart>
</feature>
<dbReference type="GO" id="GO:0005506">
    <property type="term" value="F:iron ion binding"/>
    <property type="evidence" value="ECO:0007669"/>
    <property type="project" value="InterPro"/>
</dbReference>
<dbReference type="GO" id="GO:0020037">
    <property type="term" value="F:heme binding"/>
    <property type="evidence" value="ECO:0007669"/>
    <property type="project" value="InterPro"/>
</dbReference>
<evidence type="ECO:0000256" key="10">
    <source>
        <dbReference type="RuleBase" id="RU000461"/>
    </source>
</evidence>
<reference evidence="11" key="1">
    <citation type="submission" date="2021-01" db="EMBL/GenBank/DDBJ databases">
        <authorList>
            <person name="Kaushik A."/>
        </authorList>
    </citation>
    <scope>NUCLEOTIDE SEQUENCE</scope>
    <source>
        <strain evidence="11">AG2-2IIIB</strain>
    </source>
</reference>
<dbReference type="AlphaFoldDB" id="A0A8H2WA51"/>
<keyword evidence="8 10" id="KW-0503">Monooxygenase</keyword>
<comment type="cofactor">
    <cofactor evidence="1 9">
        <name>heme</name>
        <dbReference type="ChEBI" id="CHEBI:30413"/>
    </cofactor>
</comment>
<gene>
    <name evidence="11" type="ORF">RDB_LOCUS3980</name>
</gene>
<dbReference type="PRINTS" id="PR00385">
    <property type="entry name" value="P450"/>
</dbReference>
<keyword evidence="5 9" id="KW-0479">Metal-binding</keyword>
<evidence type="ECO:0000256" key="5">
    <source>
        <dbReference type="ARBA" id="ARBA00022723"/>
    </source>
</evidence>
<dbReference type="PANTHER" id="PTHR24305">
    <property type="entry name" value="CYTOCHROME P450"/>
    <property type="match status" value="1"/>
</dbReference>
<accession>A0A8H2WA51</accession>
<keyword evidence="6 10" id="KW-0560">Oxidoreductase</keyword>
<evidence type="ECO:0000256" key="8">
    <source>
        <dbReference type="ARBA" id="ARBA00023033"/>
    </source>
</evidence>
<dbReference type="InterPro" id="IPR036396">
    <property type="entry name" value="Cyt_P450_sf"/>
</dbReference>
<evidence type="ECO:0000256" key="4">
    <source>
        <dbReference type="ARBA" id="ARBA00022617"/>
    </source>
</evidence>
<dbReference type="InterPro" id="IPR017972">
    <property type="entry name" value="Cyt_P450_CS"/>
</dbReference>
<dbReference type="Gene3D" id="1.10.630.10">
    <property type="entry name" value="Cytochrome P450"/>
    <property type="match status" value="1"/>
</dbReference>
<keyword evidence="4 9" id="KW-0349">Heme</keyword>
<evidence type="ECO:0000256" key="1">
    <source>
        <dbReference type="ARBA" id="ARBA00001971"/>
    </source>
</evidence>
<evidence type="ECO:0000256" key="2">
    <source>
        <dbReference type="ARBA" id="ARBA00005179"/>
    </source>
</evidence>
<dbReference type="PRINTS" id="PR00463">
    <property type="entry name" value="EP450I"/>
</dbReference>
<dbReference type="EMBL" id="CAJMWT010000449">
    <property type="protein sequence ID" value="CAE6344473.1"/>
    <property type="molecule type" value="Genomic_DNA"/>
</dbReference>
<evidence type="ECO:0000256" key="7">
    <source>
        <dbReference type="ARBA" id="ARBA00023004"/>
    </source>
</evidence>
<proteinExistence type="inferred from homology"/>
<name>A0A8H2WA51_9AGAM</name>
<keyword evidence="7 9" id="KW-0408">Iron</keyword>
<comment type="caution">
    <text evidence="11">The sequence shown here is derived from an EMBL/GenBank/DDBJ whole genome shotgun (WGS) entry which is preliminary data.</text>
</comment>
<evidence type="ECO:0000313" key="11">
    <source>
        <dbReference type="EMBL" id="CAE6344473.1"/>
    </source>
</evidence>
<dbReference type="PANTHER" id="PTHR24305:SF166">
    <property type="entry name" value="CYTOCHROME P450 12A4, MITOCHONDRIAL-RELATED"/>
    <property type="match status" value="1"/>
</dbReference>
<dbReference type="PROSITE" id="PS00086">
    <property type="entry name" value="CYTOCHROME_P450"/>
    <property type="match status" value="1"/>
</dbReference>
<sequence>MNTFSDNPFLLLASLPACWLTHKLITASLNPLRRLPGPNATDWLWGHELIANESPYDEAYTKWTDSYGPTYKIKGALFHPDIIVTSDHSVLDCILRKDAYSYGICHFLSALFVLTRGGQIEKSPIIRSVIERLVGRGLVWAEGSVHKRQYQQLAPFFTTQAIRDTFGLIGTCAHKGAENLESHITRNADNSEQGVVDISEWTSSITLDIIGHYAFNYDFESGQSDAAQLLMRSWKEQAKAGLHWTALFGQVIVRAFPFVAHILFPFLGAQLAVKKKLREISQSIIDGDVSEGKERDILTTMVRLFRNGEIISTQDELFDHMSTMVIAGQETTAGSLGFALHLLATNPTYQTHLREEIFQLGREPTYNDLTSEMPWLDAIMKETFRHRPLVAHMERVPVEDRVLKFETPIRAQDGTSITEMPIKAGQVIHIPITSLNHAKSVWGEDADEFRPDRWLDPERLEHTNKSFGWNGMLVFSDGPHQCIGYRLAILAFKTILATYIRKFEFHDTGVTVNGRYVGTMQPYVAGREYKGTQLPLRVTLVEN</sequence>
<dbReference type="InterPro" id="IPR050121">
    <property type="entry name" value="Cytochrome_P450_monoxygenase"/>
</dbReference>
<protein>
    <recommendedName>
        <fullName evidence="13">Cytochrome P450</fullName>
    </recommendedName>
</protein>
<evidence type="ECO:0008006" key="13">
    <source>
        <dbReference type="Google" id="ProtNLM"/>
    </source>
</evidence>
<dbReference type="InterPro" id="IPR001128">
    <property type="entry name" value="Cyt_P450"/>
</dbReference>
<comment type="similarity">
    <text evidence="3 10">Belongs to the cytochrome P450 family.</text>
</comment>
<dbReference type="SUPFAM" id="SSF48264">
    <property type="entry name" value="Cytochrome P450"/>
    <property type="match status" value="1"/>
</dbReference>
<dbReference type="GO" id="GO:0016705">
    <property type="term" value="F:oxidoreductase activity, acting on paired donors, with incorporation or reduction of molecular oxygen"/>
    <property type="evidence" value="ECO:0007669"/>
    <property type="project" value="InterPro"/>
</dbReference>
<organism evidence="11 12">
    <name type="scientific">Rhizoctonia solani</name>
    <dbReference type="NCBI Taxonomy" id="456999"/>
    <lineage>
        <taxon>Eukaryota</taxon>
        <taxon>Fungi</taxon>
        <taxon>Dikarya</taxon>
        <taxon>Basidiomycota</taxon>
        <taxon>Agaricomycotina</taxon>
        <taxon>Agaricomycetes</taxon>
        <taxon>Cantharellales</taxon>
        <taxon>Ceratobasidiaceae</taxon>
        <taxon>Rhizoctonia</taxon>
    </lineage>
</organism>
<evidence type="ECO:0000256" key="9">
    <source>
        <dbReference type="PIRSR" id="PIRSR602401-1"/>
    </source>
</evidence>
<comment type="pathway">
    <text evidence="2">Secondary metabolite biosynthesis.</text>
</comment>
<dbReference type="GO" id="GO:0004497">
    <property type="term" value="F:monooxygenase activity"/>
    <property type="evidence" value="ECO:0007669"/>
    <property type="project" value="UniProtKB-KW"/>
</dbReference>
<evidence type="ECO:0000256" key="6">
    <source>
        <dbReference type="ARBA" id="ARBA00023002"/>
    </source>
</evidence>
<dbReference type="Proteomes" id="UP000663843">
    <property type="component" value="Unassembled WGS sequence"/>
</dbReference>